<dbReference type="GO" id="GO:0000166">
    <property type="term" value="F:nucleotide binding"/>
    <property type="evidence" value="ECO:0007669"/>
    <property type="project" value="UniProtKB-KW"/>
</dbReference>
<protein>
    <recommendedName>
        <fullName evidence="5">5'-nucleotidase SurE</fullName>
        <ecNumber evidence="5">3.1.3.5</ecNumber>
    </recommendedName>
    <alternativeName>
        <fullName evidence="5">Nucleoside 5'-monophosphate phosphohydrolase</fullName>
    </alternativeName>
</protein>
<evidence type="ECO:0000259" key="6">
    <source>
        <dbReference type="Pfam" id="PF01975"/>
    </source>
</evidence>
<feature type="binding site" evidence="5">
    <location>
        <position position="8"/>
    </location>
    <ligand>
        <name>a divalent metal cation</name>
        <dbReference type="ChEBI" id="CHEBI:60240"/>
    </ligand>
</feature>
<dbReference type="GO" id="GO:0046872">
    <property type="term" value="F:metal ion binding"/>
    <property type="evidence" value="ECO:0007669"/>
    <property type="project" value="UniProtKB-UniRule"/>
</dbReference>
<keyword evidence="4 5" id="KW-0378">Hydrolase</keyword>
<dbReference type="InterPro" id="IPR030048">
    <property type="entry name" value="SurE"/>
</dbReference>
<evidence type="ECO:0000256" key="2">
    <source>
        <dbReference type="ARBA" id="ARBA00011062"/>
    </source>
</evidence>
<dbReference type="Pfam" id="PF01975">
    <property type="entry name" value="SurE"/>
    <property type="match status" value="1"/>
</dbReference>
<dbReference type="Proteomes" id="UP000236655">
    <property type="component" value="Chromosome"/>
</dbReference>
<dbReference type="EMBL" id="CP024847">
    <property type="protein sequence ID" value="AUR52747.1"/>
    <property type="molecule type" value="Genomic_DNA"/>
</dbReference>
<keyword evidence="8" id="KW-1185">Reference proteome</keyword>
<reference evidence="8" key="1">
    <citation type="submission" date="2017-11" db="EMBL/GenBank/DDBJ databases">
        <authorList>
            <person name="Chan K.G."/>
            <person name="Lee L.S."/>
        </authorList>
    </citation>
    <scope>NUCLEOTIDE SEQUENCE [LARGE SCALE GENOMIC DNA]</scope>
    <source>
        <strain evidence="8">DSM 100970</strain>
    </source>
</reference>
<evidence type="ECO:0000313" key="8">
    <source>
        <dbReference type="Proteomes" id="UP000236655"/>
    </source>
</evidence>
<name>A0A2I7N8G4_9NEIS</name>
<dbReference type="SUPFAM" id="SSF64167">
    <property type="entry name" value="SurE-like"/>
    <property type="match status" value="1"/>
</dbReference>
<dbReference type="NCBIfam" id="TIGR00087">
    <property type="entry name" value="surE"/>
    <property type="match status" value="1"/>
</dbReference>
<dbReference type="AlphaFoldDB" id="A0A2I7N8G4"/>
<dbReference type="HAMAP" id="MF_00060">
    <property type="entry name" value="SurE"/>
    <property type="match status" value="1"/>
</dbReference>
<dbReference type="OrthoDB" id="9780815at2"/>
<sequence>MRILLTNDDGYLAAGIKAVYANLVNAGHEVVIVAPERNSSGAGQSIAVYNPISITQFEEKIYFVSSTPADSVRLGLQYVYKSPDNYPDLVVSGVNMGENVGEDVLYSGTVGAAREASLHGIPALAFSTNGINKETHNKFDHLQSAARIVGELVAKVEANLKQLPKVFVWNINIPNVAYEQIKGYETTKLGLRPLHRPLMEQVTPRGNIIYWQGYSSEPENCELGTDLAVYLKQEKVSITPLEVLPTDYSQMPIIEALTN</sequence>
<keyword evidence="5" id="KW-0547">Nucleotide-binding</keyword>
<evidence type="ECO:0000313" key="7">
    <source>
        <dbReference type="EMBL" id="AUR52747.1"/>
    </source>
</evidence>
<dbReference type="InterPro" id="IPR002828">
    <property type="entry name" value="SurE-like_Pase/nucleotidase"/>
</dbReference>
<feature type="domain" description="Survival protein SurE-like phosphatase/nucleotidase" evidence="6">
    <location>
        <begin position="3"/>
        <end position="192"/>
    </location>
</feature>
<dbReference type="InterPro" id="IPR036523">
    <property type="entry name" value="SurE-like_sf"/>
</dbReference>
<keyword evidence="5" id="KW-0963">Cytoplasm</keyword>
<proteinExistence type="inferred from homology"/>
<dbReference type="RefSeq" id="WP_102952035.1">
    <property type="nucleotide sequence ID" value="NZ_CP024847.1"/>
</dbReference>
<keyword evidence="3 5" id="KW-0479">Metal-binding</keyword>
<comment type="function">
    <text evidence="5">Nucleotidase that shows phosphatase activity on nucleoside 5'-monophosphates.</text>
</comment>
<evidence type="ECO:0000256" key="5">
    <source>
        <dbReference type="HAMAP-Rule" id="MF_00060"/>
    </source>
</evidence>
<feature type="binding site" evidence="5">
    <location>
        <position position="9"/>
    </location>
    <ligand>
        <name>a divalent metal cation</name>
        <dbReference type="ChEBI" id="CHEBI:60240"/>
    </ligand>
</feature>
<dbReference type="EC" id="3.1.3.5" evidence="5"/>
<evidence type="ECO:0000256" key="1">
    <source>
        <dbReference type="ARBA" id="ARBA00000815"/>
    </source>
</evidence>
<gene>
    <name evidence="5 7" type="primary">surE</name>
    <name evidence="7" type="ORF">CUN60_10710</name>
</gene>
<dbReference type="PANTHER" id="PTHR30457:SF0">
    <property type="entry name" value="PHOSPHATASE, PUTATIVE (AFU_ORTHOLOGUE AFUA_4G01070)-RELATED"/>
    <property type="match status" value="1"/>
</dbReference>
<organism evidence="7 8">
    <name type="scientific">Aquella oligotrophica</name>
    <dbReference type="NCBI Taxonomy" id="2067065"/>
    <lineage>
        <taxon>Bacteria</taxon>
        <taxon>Pseudomonadati</taxon>
        <taxon>Pseudomonadota</taxon>
        <taxon>Betaproteobacteria</taxon>
        <taxon>Neisseriales</taxon>
        <taxon>Neisseriaceae</taxon>
        <taxon>Aquella</taxon>
    </lineage>
</organism>
<accession>A0A2I7N8G4</accession>
<comment type="cofactor">
    <cofactor evidence="5">
        <name>a divalent metal cation</name>
        <dbReference type="ChEBI" id="CHEBI:60240"/>
    </cofactor>
    <text evidence="5">Binds 1 divalent metal cation per subunit.</text>
</comment>
<dbReference type="GO" id="GO:0005737">
    <property type="term" value="C:cytoplasm"/>
    <property type="evidence" value="ECO:0007669"/>
    <property type="project" value="UniProtKB-SubCell"/>
</dbReference>
<dbReference type="PANTHER" id="PTHR30457">
    <property type="entry name" value="5'-NUCLEOTIDASE SURE"/>
    <property type="match status" value="1"/>
</dbReference>
<feature type="binding site" evidence="5">
    <location>
        <position position="95"/>
    </location>
    <ligand>
        <name>a divalent metal cation</name>
        <dbReference type="ChEBI" id="CHEBI:60240"/>
    </ligand>
</feature>
<comment type="catalytic activity">
    <reaction evidence="1 5">
        <text>a ribonucleoside 5'-phosphate + H2O = a ribonucleoside + phosphate</text>
        <dbReference type="Rhea" id="RHEA:12484"/>
        <dbReference type="ChEBI" id="CHEBI:15377"/>
        <dbReference type="ChEBI" id="CHEBI:18254"/>
        <dbReference type="ChEBI" id="CHEBI:43474"/>
        <dbReference type="ChEBI" id="CHEBI:58043"/>
        <dbReference type="EC" id="3.1.3.5"/>
    </reaction>
</comment>
<comment type="subcellular location">
    <subcellularLocation>
        <location evidence="5">Cytoplasm</location>
    </subcellularLocation>
</comment>
<dbReference type="GO" id="GO:0008253">
    <property type="term" value="F:5'-nucleotidase activity"/>
    <property type="evidence" value="ECO:0007669"/>
    <property type="project" value="UniProtKB-UniRule"/>
</dbReference>
<feature type="binding site" evidence="5">
    <location>
        <position position="40"/>
    </location>
    <ligand>
        <name>a divalent metal cation</name>
        <dbReference type="ChEBI" id="CHEBI:60240"/>
    </ligand>
</feature>
<comment type="similarity">
    <text evidence="2 5">Belongs to the SurE nucleotidase family.</text>
</comment>
<evidence type="ECO:0000256" key="3">
    <source>
        <dbReference type="ARBA" id="ARBA00022723"/>
    </source>
</evidence>
<dbReference type="KEGG" id="nba:CUN60_10710"/>
<evidence type="ECO:0000256" key="4">
    <source>
        <dbReference type="ARBA" id="ARBA00022801"/>
    </source>
</evidence>
<dbReference type="Gene3D" id="3.40.1210.10">
    <property type="entry name" value="Survival protein SurE-like phosphatase/nucleotidase"/>
    <property type="match status" value="1"/>
</dbReference>